<evidence type="ECO:0000256" key="2">
    <source>
        <dbReference type="ARBA" id="ARBA00001936"/>
    </source>
</evidence>
<dbReference type="Pfam" id="PF02518">
    <property type="entry name" value="HATPase_c"/>
    <property type="match status" value="1"/>
</dbReference>
<feature type="transmembrane region" description="Helical" evidence="23">
    <location>
        <begin position="6"/>
        <end position="28"/>
    </location>
</feature>
<keyword evidence="8" id="KW-0808">Transferase</keyword>
<dbReference type="InterPro" id="IPR003660">
    <property type="entry name" value="HAMP_dom"/>
</dbReference>
<evidence type="ECO:0000256" key="18">
    <source>
        <dbReference type="ARBA" id="ARBA00023016"/>
    </source>
</evidence>
<dbReference type="PROSITE" id="PS50885">
    <property type="entry name" value="HAMP"/>
    <property type="match status" value="1"/>
</dbReference>
<comment type="caution">
    <text evidence="26">The sequence shown here is derived from an EMBL/GenBank/DDBJ whole genome shotgun (WGS) entry which is preliminary data.</text>
</comment>
<name>A0A9W6WCV0_9ACTN</name>
<dbReference type="InterPro" id="IPR003661">
    <property type="entry name" value="HisK_dim/P_dom"/>
</dbReference>
<keyword evidence="15" id="KW-0904">Protein phosphatase</keyword>
<evidence type="ECO:0000256" key="21">
    <source>
        <dbReference type="ARBA" id="ARBA00040454"/>
    </source>
</evidence>
<dbReference type="Pfam" id="PF00672">
    <property type="entry name" value="HAMP"/>
    <property type="match status" value="1"/>
</dbReference>
<dbReference type="CDD" id="cd00082">
    <property type="entry name" value="HisKA"/>
    <property type="match status" value="1"/>
</dbReference>
<evidence type="ECO:0000256" key="7">
    <source>
        <dbReference type="ARBA" id="ARBA00022553"/>
    </source>
</evidence>
<dbReference type="AlphaFoldDB" id="A0A9W6WCV0"/>
<evidence type="ECO:0000313" key="26">
    <source>
        <dbReference type="EMBL" id="GLZ80180.1"/>
    </source>
</evidence>
<reference evidence="26" key="1">
    <citation type="submission" date="2023-03" db="EMBL/GenBank/DDBJ databases">
        <title>Actinorhabdospora filicis NBRC 111898.</title>
        <authorList>
            <person name="Ichikawa N."/>
            <person name="Sato H."/>
            <person name="Tonouchi N."/>
        </authorList>
    </citation>
    <scope>NUCLEOTIDE SEQUENCE</scope>
    <source>
        <strain evidence="26">NBRC 111898</strain>
    </source>
</reference>
<dbReference type="EC" id="2.7.13.3" evidence="5"/>
<keyword evidence="9 23" id="KW-0812">Transmembrane</keyword>
<proteinExistence type="predicted"/>
<evidence type="ECO:0000256" key="16">
    <source>
        <dbReference type="ARBA" id="ARBA00022989"/>
    </source>
</evidence>
<keyword evidence="20" id="KW-0464">Manganese</keyword>
<keyword evidence="23" id="KW-0472">Membrane</keyword>
<evidence type="ECO:0000256" key="14">
    <source>
        <dbReference type="ARBA" id="ARBA00022842"/>
    </source>
</evidence>
<keyword evidence="10" id="KW-0547">Nucleotide-binding</keyword>
<comment type="catalytic activity">
    <reaction evidence="1">
        <text>ATP + protein L-histidine = ADP + protein N-phospho-L-histidine.</text>
        <dbReference type="EC" id="2.7.13.3"/>
    </reaction>
</comment>
<feature type="domain" description="HAMP" evidence="25">
    <location>
        <begin position="168"/>
        <end position="220"/>
    </location>
</feature>
<evidence type="ECO:0000256" key="13">
    <source>
        <dbReference type="ARBA" id="ARBA00022840"/>
    </source>
</evidence>
<keyword evidence="17" id="KW-0902">Two-component regulatory system</keyword>
<evidence type="ECO:0000256" key="8">
    <source>
        <dbReference type="ARBA" id="ARBA00022679"/>
    </source>
</evidence>
<comment type="cofactor">
    <cofactor evidence="3">
        <name>Mg(2+)</name>
        <dbReference type="ChEBI" id="CHEBI:18420"/>
    </cofactor>
</comment>
<dbReference type="EMBL" id="BSTX01000003">
    <property type="protein sequence ID" value="GLZ80180.1"/>
    <property type="molecule type" value="Genomic_DNA"/>
</dbReference>
<protein>
    <recommendedName>
        <fullName evidence="21">Signal transduction histidine-protein kinase/phosphatase MprB</fullName>
        <ecNumber evidence="5">2.7.13.3</ecNumber>
    </recommendedName>
    <alternativeName>
        <fullName evidence="22">Mycobacterial persistence regulator B</fullName>
    </alternativeName>
</protein>
<dbReference type="SUPFAM" id="SSF55874">
    <property type="entry name" value="ATPase domain of HSP90 chaperone/DNA topoisomerase II/histidine kinase"/>
    <property type="match status" value="1"/>
</dbReference>
<dbReference type="PANTHER" id="PTHR44936:SF9">
    <property type="entry name" value="SENSOR PROTEIN CREC"/>
    <property type="match status" value="1"/>
</dbReference>
<dbReference type="Proteomes" id="UP001165079">
    <property type="component" value="Unassembled WGS sequence"/>
</dbReference>
<dbReference type="GO" id="GO:0005524">
    <property type="term" value="F:ATP binding"/>
    <property type="evidence" value="ECO:0007669"/>
    <property type="project" value="UniProtKB-KW"/>
</dbReference>
<dbReference type="SMART" id="SM00304">
    <property type="entry name" value="HAMP"/>
    <property type="match status" value="1"/>
</dbReference>
<keyword evidence="18" id="KW-0346">Stress response</keyword>
<dbReference type="PRINTS" id="PR00344">
    <property type="entry name" value="BCTRLSENSOR"/>
</dbReference>
<evidence type="ECO:0000259" key="25">
    <source>
        <dbReference type="PROSITE" id="PS50885"/>
    </source>
</evidence>
<gene>
    <name evidence="26" type="ORF">Afil01_49870</name>
</gene>
<sequence length="442" mass="46552">MRWALVRVALATTSMVALALLVPLAIVVGRLAHDRAVTAARDQSAAMVTVLAVTDDSGEILRAMLATRAGANGRLAVHVPGRAVLGTPHAATGDVDTAASEGRSLIAEAETGLVYLRTVALPGGTAVIEVFVPDGELTKGVTGARIALATLAFVLVLISVVTADRLGARLVRTARGLGDAARRFGEGDLSTRVDTDGPRELAEAGAAFNAMADQVVGIVDAEREIAADLSHRLRTPLTALRLDADALPPGPDADRIREAADSLQRQVDEIILGARRSVTERTGDACDVDEVLTERLAFWAVLAEDHGRRWTAEGTGRSLWVPVAKSELSAAVDAMLGNVFAHTPQGAPFQAVLDVRRRILAVEDGGPGIADPEEAMERGRSGAGSTGLGLDIVRRVADATGGSLHLGHSRLGGARVALVFGRPQSERQPRKYWRSRHRAETK</sequence>
<dbReference type="PROSITE" id="PS50109">
    <property type="entry name" value="HIS_KIN"/>
    <property type="match status" value="1"/>
</dbReference>
<evidence type="ECO:0000256" key="15">
    <source>
        <dbReference type="ARBA" id="ARBA00022912"/>
    </source>
</evidence>
<dbReference type="PANTHER" id="PTHR44936">
    <property type="entry name" value="SENSOR PROTEIN CREC"/>
    <property type="match status" value="1"/>
</dbReference>
<dbReference type="InterPro" id="IPR036097">
    <property type="entry name" value="HisK_dim/P_sf"/>
</dbReference>
<evidence type="ECO:0000259" key="24">
    <source>
        <dbReference type="PROSITE" id="PS50109"/>
    </source>
</evidence>
<dbReference type="InterPro" id="IPR005467">
    <property type="entry name" value="His_kinase_dom"/>
</dbReference>
<keyword evidence="7" id="KW-0597">Phosphoprotein</keyword>
<dbReference type="SUPFAM" id="SSF47384">
    <property type="entry name" value="Homodimeric domain of signal transducing histidine kinase"/>
    <property type="match status" value="1"/>
</dbReference>
<dbReference type="Gene3D" id="3.30.565.10">
    <property type="entry name" value="Histidine kinase-like ATPase, C-terminal domain"/>
    <property type="match status" value="1"/>
</dbReference>
<evidence type="ECO:0000256" key="3">
    <source>
        <dbReference type="ARBA" id="ARBA00001946"/>
    </source>
</evidence>
<keyword evidence="19" id="KW-0843">Virulence</keyword>
<accession>A0A9W6WCV0</accession>
<dbReference type="CDD" id="cd06225">
    <property type="entry name" value="HAMP"/>
    <property type="match status" value="1"/>
</dbReference>
<evidence type="ECO:0000256" key="5">
    <source>
        <dbReference type="ARBA" id="ARBA00012438"/>
    </source>
</evidence>
<dbReference type="GO" id="GO:0004721">
    <property type="term" value="F:phosphoprotein phosphatase activity"/>
    <property type="evidence" value="ECO:0007669"/>
    <property type="project" value="UniProtKB-KW"/>
</dbReference>
<evidence type="ECO:0000256" key="23">
    <source>
        <dbReference type="SAM" id="Phobius"/>
    </source>
</evidence>
<dbReference type="SMART" id="SM00387">
    <property type="entry name" value="HATPase_c"/>
    <property type="match status" value="1"/>
</dbReference>
<evidence type="ECO:0000256" key="12">
    <source>
        <dbReference type="ARBA" id="ARBA00022801"/>
    </source>
</evidence>
<evidence type="ECO:0000256" key="22">
    <source>
        <dbReference type="ARBA" id="ARBA00041776"/>
    </source>
</evidence>
<comment type="subcellular location">
    <subcellularLocation>
        <location evidence="4">Cell membrane</location>
        <topology evidence="4">Multi-pass membrane protein</topology>
    </subcellularLocation>
</comment>
<evidence type="ECO:0000256" key="1">
    <source>
        <dbReference type="ARBA" id="ARBA00000085"/>
    </source>
</evidence>
<keyword evidence="11 26" id="KW-0418">Kinase</keyword>
<dbReference type="InterPro" id="IPR004358">
    <property type="entry name" value="Sig_transdc_His_kin-like_C"/>
</dbReference>
<evidence type="ECO:0000256" key="20">
    <source>
        <dbReference type="ARBA" id="ARBA00023211"/>
    </source>
</evidence>
<keyword evidence="27" id="KW-1185">Reference proteome</keyword>
<feature type="transmembrane region" description="Helical" evidence="23">
    <location>
        <begin position="144"/>
        <end position="163"/>
    </location>
</feature>
<keyword evidence="6" id="KW-1003">Cell membrane</keyword>
<dbReference type="GO" id="GO:0005886">
    <property type="term" value="C:plasma membrane"/>
    <property type="evidence" value="ECO:0007669"/>
    <property type="project" value="UniProtKB-SubCell"/>
</dbReference>
<keyword evidence="12" id="KW-0378">Hydrolase</keyword>
<keyword evidence="16 23" id="KW-1133">Transmembrane helix</keyword>
<evidence type="ECO:0000256" key="17">
    <source>
        <dbReference type="ARBA" id="ARBA00023012"/>
    </source>
</evidence>
<evidence type="ECO:0000256" key="10">
    <source>
        <dbReference type="ARBA" id="ARBA00022741"/>
    </source>
</evidence>
<feature type="domain" description="Histidine kinase" evidence="24">
    <location>
        <begin position="228"/>
        <end position="424"/>
    </location>
</feature>
<evidence type="ECO:0000313" key="27">
    <source>
        <dbReference type="Proteomes" id="UP001165079"/>
    </source>
</evidence>
<keyword evidence="14" id="KW-0460">Magnesium</keyword>
<dbReference type="SMART" id="SM00388">
    <property type="entry name" value="HisKA"/>
    <property type="match status" value="1"/>
</dbReference>
<organism evidence="26 27">
    <name type="scientific">Actinorhabdospora filicis</name>
    <dbReference type="NCBI Taxonomy" id="1785913"/>
    <lineage>
        <taxon>Bacteria</taxon>
        <taxon>Bacillati</taxon>
        <taxon>Actinomycetota</taxon>
        <taxon>Actinomycetes</taxon>
        <taxon>Micromonosporales</taxon>
        <taxon>Micromonosporaceae</taxon>
        <taxon>Actinorhabdospora</taxon>
    </lineage>
</organism>
<dbReference type="InterPro" id="IPR003594">
    <property type="entry name" value="HATPase_dom"/>
</dbReference>
<dbReference type="InterPro" id="IPR050980">
    <property type="entry name" value="2C_sensor_his_kinase"/>
</dbReference>
<dbReference type="RefSeq" id="WP_285665303.1">
    <property type="nucleotide sequence ID" value="NZ_BSTX01000003.1"/>
</dbReference>
<dbReference type="Gene3D" id="1.10.287.130">
    <property type="match status" value="1"/>
</dbReference>
<evidence type="ECO:0000256" key="11">
    <source>
        <dbReference type="ARBA" id="ARBA00022777"/>
    </source>
</evidence>
<dbReference type="GO" id="GO:0000155">
    <property type="term" value="F:phosphorelay sensor kinase activity"/>
    <property type="evidence" value="ECO:0007669"/>
    <property type="project" value="InterPro"/>
</dbReference>
<evidence type="ECO:0000256" key="19">
    <source>
        <dbReference type="ARBA" id="ARBA00023026"/>
    </source>
</evidence>
<evidence type="ECO:0000256" key="4">
    <source>
        <dbReference type="ARBA" id="ARBA00004651"/>
    </source>
</evidence>
<dbReference type="InterPro" id="IPR036890">
    <property type="entry name" value="HATPase_C_sf"/>
</dbReference>
<keyword evidence="13" id="KW-0067">ATP-binding</keyword>
<dbReference type="Pfam" id="PF00512">
    <property type="entry name" value="HisKA"/>
    <property type="match status" value="1"/>
</dbReference>
<evidence type="ECO:0000256" key="6">
    <source>
        <dbReference type="ARBA" id="ARBA00022475"/>
    </source>
</evidence>
<comment type="cofactor">
    <cofactor evidence="2">
        <name>Mn(2+)</name>
        <dbReference type="ChEBI" id="CHEBI:29035"/>
    </cofactor>
</comment>
<evidence type="ECO:0000256" key="9">
    <source>
        <dbReference type="ARBA" id="ARBA00022692"/>
    </source>
</evidence>